<dbReference type="STRING" id="465721.ACG33_12705"/>
<protein>
    <submittedName>
        <fullName evidence="2">Short-chain dehydrogenase</fullName>
    </submittedName>
</protein>
<feature type="transmembrane region" description="Helical" evidence="1">
    <location>
        <begin position="93"/>
        <end position="111"/>
    </location>
</feature>
<proteinExistence type="predicted"/>
<reference evidence="2 3" key="1">
    <citation type="submission" date="2015-06" db="EMBL/GenBank/DDBJ databases">
        <title>A Comprehensive Approach to Explore the Metabolic and Phylogenetic Diversity of Bacterial Steroid Degradation in the Environment: Testosterone as an Example.</title>
        <authorList>
            <person name="Yang F.-C."/>
            <person name="Chen Y.-L."/>
            <person name="Yu C.-P."/>
            <person name="Tang S.-L."/>
            <person name="Wang P.-H."/>
            <person name="Ismail W."/>
            <person name="Wang C.-H."/>
            <person name="Yang C.-Y."/>
            <person name="Chiang Y.-R."/>
        </authorList>
    </citation>
    <scope>NUCLEOTIDE SEQUENCE [LARGE SCALE GENOMIC DNA]</scope>
    <source>
        <strain evidence="2 3">DSM 18526</strain>
    </source>
</reference>
<gene>
    <name evidence="2" type="ORF">ACG33_12705</name>
</gene>
<sequence length="410" mass="43233">MSTAPVTPTIPLARVLTDEGLRLFFPLGAIYAALWPLQWVLIFGLDLPFVRHTPPALWHAHEMIYGAFGAALLGFISTAVPEWTDTRRPSARFLFWLAGLWLGGRLVGFLGADPLGWLGALCDLAWLSVLAGYVAWVSWHKRSTKLLGFCGWISALAIAEALIRYAFAAADLASAQRLLHVAGFVFMGLLGLALARITVSVNNLILDPGKTTSPYRPHPGRINLASGLMALVAIGELAGLSATASAYLLIAAGAAFMDRAGESFIGREAVRAEILVLTGASLFAGGGLILLGLSSLGVPLASSLGLHMALMGGLGLGVMAVYSIAGLLHTGQKLVFARGTKLAALLLVLAVVARVLPLLGWNPPLPGNPYGLAALLWAAAFLVWLKIYWPLLSGAWTLPARQIPADADAG</sequence>
<feature type="transmembrane region" description="Helical" evidence="1">
    <location>
        <begin position="274"/>
        <end position="296"/>
    </location>
</feature>
<dbReference type="Proteomes" id="UP000070250">
    <property type="component" value="Chromosome"/>
</dbReference>
<feature type="transmembrane region" description="Helical" evidence="1">
    <location>
        <begin position="308"/>
        <end position="330"/>
    </location>
</feature>
<accession>A0A127FC01</accession>
<feature type="transmembrane region" description="Helical" evidence="1">
    <location>
        <begin position="23"/>
        <end position="43"/>
    </location>
</feature>
<feature type="transmembrane region" description="Helical" evidence="1">
    <location>
        <begin position="63"/>
        <end position="81"/>
    </location>
</feature>
<feature type="transmembrane region" description="Helical" evidence="1">
    <location>
        <begin position="117"/>
        <end position="139"/>
    </location>
</feature>
<keyword evidence="1" id="KW-0472">Membrane</keyword>
<evidence type="ECO:0000313" key="3">
    <source>
        <dbReference type="Proteomes" id="UP000070250"/>
    </source>
</evidence>
<feature type="transmembrane region" description="Helical" evidence="1">
    <location>
        <begin position="372"/>
        <end position="392"/>
    </location>
</feature>
<keyword evidence="3" id="KW-1185">Reference proteome</keyword>
<keyword evidence="1" id="KW-1133">Transmembrane helix</keyword>
<dbReference type="Pfam" id="PF05940">
    <property type="entry name" value="NnrS"/>
    <property type="match status" value="1"/>
</dbReference>
<evidence type="ECO:0000313" key="2">
    <source>
        <dbReference type="EMBL" id="AMN47942.1"/>
    </source>
</evidence>
<dbReference type="OrthoDB" id="9770040at2"/>
<dbReference type="InterPro" id="IPR010266">
    <property type="entry name" value="NnrS"/>
</dbReference>
<dbReference type="AlphaFoldDB" id="A0A127FC01"/>
<dbReference type="RefSeq" id="WP_066921726.1">
    <property type="nucleotide sequence ID" value="NZ_CP011971.1"/>
</dbReference>
<feature type="transmembrane region" description="Helical" evidence="1">
    <location>
        <begin position="342"/>
        <end position="360"/>
    </location>
</feature>
<feature type="transmembrane region" description="Helical" evidence="1">
    <location>
        <begin position="179"/>
        <end position="199"/>
    </location>
</feature>
<keyword evidence="1" id="KW-0812">Transmembrane</keyword>
<organism evidence="2 3">
    <name type="scientific">Steroidobacter denitrificans</name>
    <dbReference type="NCBI Taxonomy" id="465721"/>
    <lineage>
        <taxon>Bacteria</taxon>
        <taxon>Pseudomonadati</taxon>
        <taxon>Pseudomonadota</taxon>
        <taxon>Gammaproteobacteria</taxon>
        <taxon>Steroidobacterales</taxon>
        <taxon>Steroidobacteraceae</taxon>
        <taxon>Steroidobacter</taxon>
    </lineage>
</organism>
<feature type="transmembrane region" description="Helical" evidence="1">
    <location>
        <begin position="146"/>
        <end position="167"/>
    </location>
</feature>
<dbReference type="EMBL" id="CP011971">
    <property type="protein sequence ID" value="AMN47942.1"/>
    <property type="molecule type" value="Genomic_DNA"/>
</dbReference>
<name>A0A127FC01_STEDE</name>
<dbReference type="KEGG" id="sdf:ACG33_12705"/>
<evidence type="ECO:0000256" key="1">
    <source>
        <dbReference type="SAM" id="Phobius"/>
    </source>
</evidence>